<dbReference type="EMBL" id="JAUJYN010000001">
    <property type="protein sequence ID" value="KAK1280169.1"/>
    <property type="molecule type" value="Genomic_DNA"/>
</dbReference>
<dbReference type="InterPro" id="IPR018247">
    <property type="entry name" value="EF_Hand_1_Ca_BS"/>
</dbReference>
<dbReference type="AlphaFoldDB" id="A0AAV9BUL9"/>
<evidence type="ECO:0000259" key="4">
    <source>
        <dbReference type="PROSITE" id="PS50222"/>
    </source>
</evidence>
<proteinExistence type="predicted"/>
<sequence>MCPSKRFPHRRNTDLRKAFSVIDTDGDGKISADDLRRFCSSSGSKHCEIEFMMSVADANGDGFVGLDEFEEVLKPWKEEGEGVGFAEEVLGVMDGDGDGKVGFGDLRSYLEWAGMPATDDEIRAMIRLGGGDDEQGVPICVLVKMLSLDP</sequence>
<dbReference type="Proteomes" id="UP001179952">
    <property type="component" value="Unassembled WGS sequence"/>
</dbReference>
<reference evidence="5" key="1">
    <citation type="journal article" date="2023" name="Nat. Commun.">
        <title>Diploid and tetraploid genomes of Acorus and the evolution of monocots.</title>
        <authorList>
            <person name="Ma L."/>
            <person name="Liu K.W."/>
            <person name="Li Z."/>
            <person name="Hsiao Y.Y."/>
            <person name="Qi Y."/>
            <person name="Fu T."/>
            <person name="Tang G.D."/>
            <person name="Zhang D."/>
            <person name="Sun W.H."/>
            <person name="Liu D.K."/>
            <person name="Li Y."/>
            <person name="Chen G.Z."/>
            <person name="Liu X.D."/>
            <person name="Liao X.Y."/>
            <person name="Jiang Y.T."/>
            <person name="Yu X."/>
            <person name="Hao Y."/>
            <person name="Huang J."/>
            <person name="Zhao X.W."/>
            <person name="Ke S."/>
            <person name="Chen Y.Y."/>
            <person name="Wu W.L."/>
            <person name="Hsu J.L."/>
            <person name="Lin Y.F."/>
            <person name="Huang M.D."/>
            <person name="Li C.Y."/>
            <person name="Huang L."/>
            <person name="Wang Z.W."/>
            <person name="Zhao X."/>
            <person name="Zhong W.Y."/>
            <person name="Peng D.H."/>
            <person name="Ahmad S."/>
            <person name="Lan S."/>
            <person name="Zhang J.S."/>
            <person name="Tsai W.C."/>
            <person name="Van de Peer Y."/>
            <person name="Liu Z.J."/>
        </authorList>
    </citation>
    <scope>NUCLEOTIDE SEQUENCE</scope>
    <source>
        <strain evidence="5">SCP</strain>
    </source>
</reference>
<dbReference type="SUPFAM" id="SSF47473">
    <property type="entry name" value="EF-hand"/>
    <property type="match status" value="1"/>
</dbReference>
<comment type="caution">
    <text evidence="5">The sequence shown here is derived from an EMBL/GenBank/DDBJ whole genome shotgun (WGS) entry which is preliminary data.</text>
</comment>
<evidence type="ECO:0000256" key="3">
    <source>
        <dbReference type="ARBA" id="ARBA00022837"/>
    </source>
</evidence>
<keyword evidence="3" id="KW-0106">Calcium</keyword>
<accession>A0AAV9BUL9</accession>
<keyword evidence="6" id="KW-1185">Reference proteome</keyword>
<dbReference type="InterPro" id="IPR011992">
    <property type="entry name" value="EF-hand-dom_pair"/>
</dbReference>
<dbReference type="PROSITE" id="PS00018">
    <property type="entry name" value="EF_HAND_1"/>
    <property type="match status" value="3"/>
</dbReference>
<dbReference type="GO" id="GO:0005509">
    <property type="term" value="F:calcium ion binding"/>
    <property type="evidence" value="ECO:0007669"/>
    <property type="project" value="InterPro"/>
</dbReference>
<organism evidence="5 6">
    <name type="scientific">Acorus gramineus</name>
    <name type="common">Dwarf sweet flag</name>
    <dbReference type="NCBI Taxonomy" id="55184"/>
    <lineage>
        <taxon>Eukaryota</taxon>
        <taxon>Viridiplantae</taxon>
        <taxon>Streptophyta</taxon>
        <taxon>Embryophyta</taxon>
        <taxon>Tracheophyta</taxon>
        <taxon>Spermatophyta</taxon>
        <taxon>Magnoliopsida</taxon>
        <taxon>Liliopsida</taxon>
        <taxon>Acoraceae</taxon>
        <taxon>Acorus</taxon>
    </lineage>
</organism>
<dbReference type="PROSITE" id="PS50222">
    <property type="entry name" value="EF_HAND_2"/>
    <property type="match status" value="3"/>
</dbReference>
<dbReference type="PANTHER" id="PTHR10891">
    <property type="entry name" value="EF-HAND CALCIUM-BINDING DOMAIN CONTAINING PROTEIN"/>
    <property type="match status" value="1"/>
</dbReference>
<protein>
    <submittedName>
        <fullName evidence="5">Calcium-binding protein CML23</fullName>
    </submittedName>
</protein>
<dbReference type="SMART" id="SM00054">
    <property type="entry name" value="EFh"/>
    <property type="match status" value="3"/>
</dbReference>
<evidence type="ECO:0000313" key="5">
    <source>
        <dbReference type="EMBL" id="KAK1280169.1"/>
    </source>
</evidence>
<feature type="domain" description="EF-hand" evidence="4">
    <location>
        <begin position="10"/>
        <end position="45"/>
    </location>
</feature>
<dbReference type="Gene3D" id="1.10.238.10">
    <property type="entry name" value="EF-hand"/>
    <property type="match status" value="1"/>
</dbReference>
<dbReference type="InterPro" id="IPR002048">
    <property type="entry name" value="EF_hand_dom"/>
</dbReference>
<keyword evidence="2" id="KW-0677">Repeat</keyword>
<dbReference type="InterPro" id="IPR039647">
    <property type="entry name" value="EF_hand_pair_protein_CML-like"/>
</dbReference>
<dbReference type="Pfam" id="PF13499">
    <property type="entry name" value="EF-hand_7"/>
    <property type="match status" value="1"/>
</dbReference>
<dbReference type="GO" id="GO:0043226">
    <property type="term" value="C:organelle"/>
    <property type="evidence" value="ECO:0007669"/>
    <property type="project" value="UniProtKB-ARBA"/>
</dbReference>
<dbReference type="FunFam" id="1.10.238.10:FF:000178">
    <property type="entry name" value="Calmodulin-2 A"/>
    <property type="match status" value="1"/>
</dbReference>
<evidence type="ECO:0000256" key="1">
    <source>
        <dbReference type="ARBA" id="ARBA00022723"/>
    </source>
</evidence>
<reference evidence="5" key="2">
    <citation type="submission" date="2023-06" db="EMBL/GenBank/DDBJ databases">
        <authorList>
            <person name="Ma L."/>
            <person name="Liu K.-W."/>
            <person name="Li Z."/>
            <person name="Hsiao Y.-Y."/>
            <person name="Qi Y."/>
            <person name="Fu T."/>
            <person name="Tang G."/>
            <person name="Zhang D."/>
            <person name="Sun W.-H."/>
            <person name="Liu D.-K."/>
            <person name="Li Y."/>
            <person name="Chen G.-Z."/>
            <person name="Liu X.-D."/>
            <person name="Liao X.-Y."/>
            <person name="Jiang Y.-T."/>
            <person name="Yu X."/>
            <person name="Hao Y."/>
            <person name="Huang J."/>
            <person name="Zhao X.-W."/>
            <person name="Ke S."/>
            <person name="Chen Y.-Y."/>
            <person name="Wu W.-L."/>
            <person name="Hsu J.-L."/>
            <person name="Lin Y.-F."/>
            <person name="Huang M.-D."/>
            <person name="Li C.-Y."/>
            <person name="Huang L."/>
            <person name="Wang Z.-W."/>
            <person name="Zhao X."/>
            <person name="Zhong W.-Y."/>
            <person name="Peng D.-H."/>
            <person name="Ahmad S."/>
            <person name="Lan S."/>
            <person name="Zhang J.-S."/>
            <person name="Tsai W.-C."/>
            <person name="Van De Peer Y."/>
            <person name="Liu Z.-J."/>
        </authorList>
    </citation>
    <scope>NUCLEOTIDE SEQUENCE</scope>
    <source>
        <strain evidence="5">SCP</strain>
        <tissue evidence="5">Leaves</tissue>
    </source>
</reference>
<evidence type="ECO:0000256" key="2">
    <source>
        <dbReference type="ARBA" id="ARBA00022737"/>
    </source>
</evidence>
<feature type="domain" description="EF-hand" evidence="4">
    <location>
        <begin position="81"/>
        <end position="116"/>
    </location>
</feature>
<gene>
    <name evidence="5" type="ORF">QJS04_geneDACA004596</name>
</gene>
<evidence type="ECO:0000313" key="6">
    <source>
        <dbReference type="Proteomes" id="UP001179952"/>
    </source>
</evidence>
<feature type="domain" description="EF-hand" evidence="4">
    <location>
        <begin position="48"/>
        <end position="79"/>
    </location>
</feature>
<name>A0AAV9BUL9_ACOGR</name>
<dbReference type="CDD" id="cd00051">
    <property type="entry name" value="EFh"/>
    <property type="match status" value="1"/>
</dbReference>
<keyword evidence="1" id="KW-0479">Metal-binding</keyword>